<evidence type="ECO:0000256" key="7">
    <source>
        <dbReference type="ARBA" id="ARBA00022989"/>
    </source>
</evidence>
<reference evidence="11 12" key="1">
    <citation type="submission" date="2021-04" db="EMBL/GenBank/DDBJ databases">
        <title>Genomics, taxonomy and metabolism of representatives of sulfur bacteria of the genus Thiothrix: Thiothrix fructosivorans QT, Thiothrix unzii A1T and three new species, Thiothrix subterranea sp. nov., Thiothrix litoralis sp. nov. and 'Candidatus Thiothrix anitrata' sp. nov.</title>
        <authorList>
            <person name="Ravin N.V."/>
            <person name="Smolyakov D."/>
            <person name="Rudenko T.S."/>
            <person name="Mardanov A.V."/>
            <person name="Beletsky A.V."/>
            <person name="Markov N.D."/>
            <person name="Fomenkov A.I."/>
            <person name="Roberts R.J."/>
            <person name="Karnachuk O.V."/>
            <person name="Novikov A."/>
            <person name="Grabovich M.Y."/>
        </authorList>
    </citation>
    <scope>NUCLEOTIDE SEQUENCE [LARGE SCALE GENOMIC DNA]</scope>
    <source>
        <strain evidence="11 12">A52</strain>
    </source>
</reference>
<dbReference type="InterPro" id="IPR036034">
    <property type="entry name" value="PDZ_sf"/>
</dbReference>
<evidence type="ECO:0000256" key="8">
    <source>
        <dbReference type="ARBA" id="ARBA00023136"/>
    </source>
</evidence>
<name>A0ABX7X6V8_9GAMM</name>
<comment type="subcellular location">
    <subcellularLocation>
        <location evidence="1">Cell inner membrane</location>
    </subcellularLocation>
</comment>
<protein>
    <recommendedName>
        <fullName evidence="10">Type II secretion system protein GspC N-terminal domain-containing protein</fullName>
    </recommendedName>
</protein>
<keyword evidence="2" id="KW-0813">Transport</keyword>
<evidence type="ECO:0000256" key="2">
    <source>
        <dbReference type="ARBA" id="ARBA00022448"/>
    </source>
</evidence>
<evidence type="ECO:0000259" key="10">
    <source>
        <dbReference type="Pfam" id="PF11356"/>
    </source>
</evidence>
<feature type="transmembrane region" description="Helical" evidence="9">
    <location>
        <begin position="20"/>
        <end position="41"/>
    </location>
</feature>
<organism evidence="11 12">
    <name type="scientific">Candidatus Thiothrix anitrata</name>
    <dbReference type="NCBI Taxonomy" id="2823902"/>
    <lineage>
        <taxon>Bacteria</taxon>
        <taxon>Pseudomonadati</taxon>
        <taxon>Pseudomonadota</taxon>
        <taxon>Gammaproteobacteria</taxon>
        <taxon>Thiotrichales</taxon>
        <taxon>Thiotrichaceae</taxon>
        <taxon>Thiothrix</taxon>
    </lineage>
</organism>
<evidence type="ECO:0000256" key="5">
    <source>
        <dbReference type="ARBA" id="ARBA00022692"/>
    </source>
</evidence>
<sequence length="326" mass="34436">MQAIREHRSVKQLLNRLPDYLSLLLVILCGFLLARLLWALYPAETTAFDESLTQTQAPAQTTTDTPDVGAQIADLHLFGQPAVEPPTTPTDTKNLQTSQLAFKLAGVVSGEAGQIVIEDGGKQSNYRVGEDIAAGVRLQAVFADHIVILRNGTPEKIALPALTGSGSAGFVTSTPDFAMQDPLPPIMDDALLDEMNTPIDIPPNLPDGMSPDQPMEMNEPQESLLESGVELSIPSNPAQLTEIVTPEPHEANGKFVGFRLMPGSNVGLFNQLGLQPGDIVTAINGTPLDSPAAGAQALSAAASSPQVNLSLTRGGQQLNLPISLGR</sequence>
<keyword evidence="4" id="KW-0997">Cell inner membrane</keyword>
<proteinExistence type="predicted"/>
<evidence type="ECO:0000256" key="4">
    <source>
        <dbReference type="ARBA" id="ARBA00022519"/>
    </source>
</evidence>
<evidence type="ECO:0000256" key="9">
    <source>
        <dbReference type="SAM" id="Phobius"/>
    </source>
</evidence>
<keyword evidence="5 9" id="KW-0812">Transmembrane</keyword>
<dbReference type="SUPFAM" id="SSF50156">
    <property type="entry name" value="PDZ domain-like"/>
    <property type="match status" value="1"/>
</dbReference>
<dbReference type="EMBL" id="CP072800">
    <property type="protein sequence ID" value="QTR51207.1"/>
    <property type="molecule type" value="Genomic_DNA"/>
</dbReference>
<keyword evidence="3" id="KW-1003">Cell membrane</keyword>
<dbReference type="Gene3D" id="2.30.42.10">
    <property type="match status" value="1"/>
</dbReference>
<feature type="domain" description="Type II secretion system protein GspC N-terminal" evidence="10">
    <location>
        <begin position="23"/>
        <end position="159"/>
    </location>
</feature>
<accession>A0ABX7X6V8</accession>
<gene>
    <name evidence="11" type="ORF">J8380_06575</name>
</gene>
<evidence type="ECO:0000313" key="12">
    <source>
        <dbReference type="Proteomes" id="UP000672027"/>
    </source>
</evidence>
<dbReference type="Proteomes" id="UP000672027">
    <property type="component" value="Chromosome"/>
</dbReference>
<keyword evidence="8 9" id="KW-0472">Membrane</keyword>
<evidence type="ECO:0000256" key="1">
    <source>
        <dbReference type="ARBA" id="ARBA00004533"/>
    </source>
</evidence>
<keyword evidence="6" id="KW-0653">Protein transport</keyword>
<keyword evidence="12" id="KW-1185">Reference proteome</keyword>
<keyword evidence="7 9" id="KW-1133">Transmembrane helix</keyword>
<dbReference type="Gene3D" id="2.30.30.830">
    <property type="match status" value="1"/>
</dbReference>
<evidence type="ECO:0000313" key="11">
    <source>
        <dbReference type="EMBL" id="QTR51207.1"/>
    </source>
</evidence>
<dbReference type="Pfam" id="PF11356">
    <property type="entry name" value="T2SSC"/>
    <property type="match status" value="1"/>
</dbReference>
<dbReference type="InterPro" id="IPR024961">
    <property type="entry name" value="T2SS_GspC_N"/>
</dbReference>
<evidence type="ECO:0000256" key="6">
    <source>
        <dbReference type="ARBA" id="ARBA00022927"/>
    </source>
</evidence>
<evidence type="ECO:0000256" key="3">
    <source>
        <dbReference type="ARBA" id="ARBA00022475"/>
    </source>
</evidence>
<dbReference type="RefSeq" id="WP_210229414.1">
    <property type="nucleotide sequence ID" value="NZ_CP072800.1"/>
</dbReference>